<keyword evidence="2" id="KW-0449">Lipoprotein</keyword>
<dbReference type="InterPro" id="IPR044612">
    <property type="entry name" value="ARL2/3"/>
</dbReference>
<comment type="caution">
    <text evidence="6">The sequence shown here is derived from an EMBL/GenBank/DDBJ whole genome shotgun (WGS) entry which is preliminary data.</text>
</comment>
<gene>
    <name evidence="6" type="ORF">ANCCAN_10564</name>
</gene>
<keyword evidence="7" id="KW-1185">Reference proteome</keyword>
<comment type="similarity">
    <text evidence="1">Belongs to the small GTPase superfamily. Arf family.</text>
</comment>
<evidence type="ECO:0000256" key="5">
    <source>
        <dbReference type="PIRSR" id="PIRSR606689-1"/>
    </source>
</evidence>
<evidence type="ECO:0000313" key="6">
    <source>
        <dbReference type="EMBL" id="RCN43438.1"/>
    </source>
</evidence>
<keyword evidence="4 5" id="KW-0342">GTP-binding</keyword>
<dbReference type="OrthoDB" id="2011769at2759"/>
<name>A0A368GIC0_ANCCA</name>
<reference evidence="6 7" key="1">
    <citation type="submission" date="2014-10" db="EMBL/GenBank/DDBJ databases">
        <title>Draft genome of the hookworm Ancylostoma caninum.</title>
        <authorList>
            <person name="Mitreva M."/>
        </authorList>
    </citation>
    <scope>NUCLEOTIDE SEQUENCE [LARGE SCALE GENOMIC DNA]</scope>
    <source>
        <strain evidence="6 7">Baltimore</strain>
    </source>
</reference>
<evidence type="ECO:0000256" key="2">
    <source>
        <dbReference type="ARBA" id="ARBA00022707"/>
    </source>
</evidence>
<dbReference type="Proteomes" id="UP000252519">
    <property type="component" value="Unassembled WGS sequence"/>
</dbReference>
<dbReference type="GO" id="GO:0003924">
    <property type="term" value="F:GTPase activity"/>
    <property type="evidence" value="ECO:0007669"/>
    <property type="project" value="InterPro"/>
</dbReference>
<keyword evidence="2" id="KW-0519">Myristate</keyword>
<dbReference type="PANTHER" id="PTHR45697">
    <property type="entry name" value="ADP-RIBOSYLATION FACTOR-LIKE PROTEIN 2-RELATED"/>
    <property type="match status" value="1"/>
</dbReference>
<evidence type="ECO:0000256" key="4">
    <source>
        <dbReference type="ARBA" id="ARBA00023134"/>
    </source>
</evidence>
<proteinExistence type="inferred from homology"/>
<dbReference type="STRING" id="29170.A0A368GIC0"/>
<keyword evidence="3 5" id="KW-0547">Nucleotide-binding</keyword>
<organism evidence="6 7">
    <name type="scientific">Ancylostoma caninum</name>
    <name type="common">Dog hookworm</name>
    <dbReference type="NCBI Taxonomy" id="29170"/>
    <lineage>
        <taxon>Eukaryota</taxon>
        <taxon>Metazoa</taxon>
        <taxon>Ecdysozoa</taxon>
        <taxon>Nematoda</taxon>
        <taxon>Chromadorea</taxon>
        <taxon>Rhabditida</taxon>
        <taxon>Rhabditina</taxon>
        <taxon>Rhabditomorpha</taxon>
        <taxon>Strongyloidea</taxon>
        <taxon>Ancylostomatidae</taxon>
        <taxon>Ancylostomatinae</taxon>
        <taxon>Ancylostoma</taxon>
    </lineage>
</organism>
<evidence type="ECO:0000256" key="1">
    <source>
        <dbReference type="ARBA" id="ARBA00010290"/>
    </source>
</evidence>
<evidence type="ECO:0000256" key="3">
    <source>
        <dbReference type="ARBA" id="ARBA00022741"/>
    </source>
</evidence>
<dbReference type="EMBL" id="JOJR01000157">
    <property type="protein sequence ID" value="RCN43438.1"/>
    <property type="molecule type" value="Genomic_DNA"/>
</dbReference>
<dbReference type="AlphaFoldDB" id="A0A368GIC0"/>
<protein>
    <recommendedName>
        <fullName evidence="8">ADP-ribosylation factor family protein</fullName>
    </recommendedName>
</protein>
<dbReference type="InterPro" id="IPR006689">
    <property type="entry name" value="Small_GTPase_ARF/SAR"/>
</dbReference>
<evidence type="ECO:0008006" key="8">
    <source>
        <dbReference type="Google" id="ProtNLM"/>
    </source>
</evidence>
<feature type="binding site" evidence="5">
    <location>
        <begin position="18"/>
        <end position="21"/>
    </location>
    <ligand>
        <name>GTP</name>
        <dbReference type="ChEBI" id="CHEBI:37565"/>
    </ligand>
</feature>
<evidence type="ECO:0000313" key="7">
    <source>
        <dbReference type="Proteomes" id="UP000252519"/>
    </source>
</evidence>
<dbReference type="Gene3D" id="3.40.50.300">
    <property type="entry name" value="P-loop containing nucleotide triphosphate hydrolases"/>
    <property type="match status" value="1"/>
</dbReference>
<dbReference type="InterPro" id="IPR027417">
    <property type="entry name" value="P-loop_NTPase"/>
</dbReference>
<dbReference type="Pfam" id="PF00025">
    <property type="entry name" value="Arf"/>
    <property type="match status" value="1"/>
</dbReference>
<dbReference type="SUPFAM" id="SSF52540">
    <property type="entry name" value="P-loop containing nucleoside triphosphate hydrolases"/>
    <property type="match status" value="1"/>
</dbReference>
<accession>A0A368GIC0</accession>
<dbReference type="GO" id="GO:0005525">
    <property type="term" value="F:GTP binding"/>
    <property type="evidence" value="ECO:0007669"/>
    <property type="project" value="UniProtKB-KW"/>
</dbReference>
<sequence length="72" mass="8066">MISIDLYFSRVPVLIFANKQDLVSSAPASEISKRLKLTEIRDRVWQIQGCSALTNEGVSEGIKWVAETIKSK</sequence>